<keyword evidence="2" id="KW-0805">Transcription regulation</keyword>
<evidence type="ECO:0000259" key="7">
    <source>
        <dbReference type="Pfam" id="PF20239"/>
    </source>
</evidence>
<evidence type="ECO:0000259" key="5">
    <source>
        <dbReference type="Pfam" id="PF04542"/>
    </source>
</evidence>
<protein>
    <submittedName>
        <fullName evidence="8">RNA polymerase sigma factor</fullName>
    </submittedName>
</protein>
<proteinExistence type="inferred from homology"/>
<dbReference type="RefSeq" id="WP_286277788.1">
    <property type="nucleotide sequence ID" value="NZ_AP027731.1"/>
</dbReference>
<dbReference type="PANTHER" id="PTHR47756:SF2">
    <property type="entry name" value="BLL6612 PROTEIN"/>
    <property type="match status" value="1"/>
</dbReference>
<keyword evidence="4" id="KW-0804">Transcription</keyword>
<dbReference type="SUPFAM" id="SSF48452">
    <property type="entry name" value="TPR-like"/>
    <property type="match status" value="1"/>
</dbReference>
<sequence length="425" mass="46186">MSSAAGAPRGGATQAAIEAVWRIESAKVLGALARTLGGFDEAEEFAQDALVQALEQWPRTGIPRNPAAWLTTVARRRAVDSWRRRVGLDERHAELGHRLEVAEQSGPEQLALEPLHDEVLRLIFVACHPVLARPSRVALTLRMVGGLSTDEIARAFLVPSPTMGQRISRAKRSIAEAGVPFEVPDAAELPGRLGAVLEVIYLIFNEGYSASGGADLLRPDLCREALRLGRVLASLLPRESEVFALVALMELQMSRFAARTDAAGDPVVLPDQDRRRWDRTAIARGREALGRARQLAPELGSYGLQAELAECHAVAVRAEDTDWSRIVRTYDRLFALTPSPVVELNRAVAVAMSGHPEEALAVVDELAARPGFGTFHLVSGVRADLLARLGREQEARAEFLRAAELAGNERVKAMLMARAAVPAER</sequence>
<dbReference type="Pfam" id="PF20239">
    <property type="entry name" value="DUF6596"/>
    <property type="match status" value="1"/>
</dbReference>
<evidence type="ECO:0000313" key="9">
    <source>
        <dbReference type="Proteomes" id="UP001321498"/>
    </source>
</evidence>
<dbReference type="SUPFAM" id="SSF88659">
    <property type="entry name" value="Sigma3 and sigma4 domains of RNA polymerase sigma factors"/>
    <property type="match status" value="1"/>
</dbReference>
<dbReference type="Gene3D" id="1.25.40.10">
    <property type="entry name" value="Tetratricopeptide repeat domain"/>
    <property type="match status" value="1"/>
</dbReference>
<dbReference type="InterPro" id="IPR046531">
    <property type="entry name" value="DUF6596"/>
</dbReference>
<comment type="similarity">
    <text evidence="1">Belongs to the sigma-70 factor family. ECF subfamily.</text>
</comment>
<dbReference type="InterPro" id="IPR011990">
    <property type="entry name" value="TPR-like_helical_dom_sf"/>
</dbReference>
<dbReference type="Pfam" id="PF08281">
    <property type="entry name" value="Sigma70_r4_2"/>
    <property type="match status" value="1"/>
</dbReference>
<dbReference type="InterPro" id="IPR036388">
    <property type="entry name" value="WH-like_DNA-bd_sf"/>
</dbReference>
<keyword evidence="3" id="KW-0731">Sigma factor</keyword>
<dbReference type="InterPro" id="IPR013249">
    <property type="entry name" value="RNA_pol_sigma70_r4_t2"/>
</dbReference>
<dbReference type="Proteomes" id="UP001321498">
    <property type="component" value="Chromosome"/>
</dbReference>
<keyword evidence="9" id="KW-1185">Reference proteome</keyword>
<reference evidence="9" key="1">
    <citation type="journal article" date="2019" name="Int. J. Syst. Evol. Microbiol.">
        <title>The Global Catalogue of Microorganisms (GCM) 10K type strain sequencing project: providing services to taxonomists for standard genome sequencing and annotation.</title>
        <authorList>
            <consortium name="The Broad Institute Genomics Platform"/>
            <consortium name="The Broad Institute Genome Sequencing Center for Infectious Disease"/>
            <person name="Wu L."/>
            <person name="Ma J."/>
        </authorList>
    </citation>
    <scope>NUCLEOTIDE SEQUENCE [LARGE SCALE GENOMIC DNA]</scope>
    <source>
        <strain evidence="9">NBRC 108725</strain>
    </source>
</reference>
<dbReference type="Gene3D" id="1.10.10.10">
    <property type="entry name" value="Winged helix-like DNA-binding domain superfamily/Winged helix DNA-binding domain"/>
    <property type="match status" value="1"/>
</dbReference>
<feature type="domain" description="RNA polymerase sigma factor 70 region 4 type 2" evidence="6">
    <location>
        <begin position="124"/>
        <end position="173"/>
    </location>
</feature>
<dbReference type="Gene3D" id="1.10.1740.10">
    <property type="match status" value="1"/>
</dbReference>
<evidence type="ECO:0000259" key="6">
    <source>
        <dbReference type="Pfam" id="PF08281"/>
    </source>
</evidence>
<dbReference type="InterPro" id="IPR013324">
    <property type="entry name" value="RNA_pol_sigma_r3/r4-like"/>
</dbReference>
<evidence type="ECO:0000256" key="4">
    <source>
        <dbReference type="ARBA" id="ARBA00023163"/>
    </source>
</evidence>
<feature type="domain" description="RNA polymerase sigma-70 region 2" evidence="5">
    <location>
        <begin position="27"/>
        <end position="85"/>
    </location>
</feature>
<dbReference type="EMBL" id="AP027731">
    <property type="protein sequence ID" value="BDZ44322.1"/>
    <property type="molecule type" value="Genomic_DNA"/>
</dbReference>
<accession>A0ABN6XHG5</accession>
<dbReference type="InterPro" id="IPR007627">
    <property type="entry name" value="RNA_pol_sigma70_r2"/>
</dbReference>
<evidence type="ECO:0000256" key="3">
    <source>
        <dbReference type="ARBA" id="ARBA00023082"/>
    </source>
</evidence>
<dbReference type="Pfam" id="PF04542">
    <property type="entry name" value="Sigma70_r2"/>
    <property type="match status" value="1"/>
</dbReference>
<evidence type="ECO:0000256" key="2">
    <source>
        <dbReference type="ARBA" id="ARBA00023015"/>
    </source>
</evidence>
<feature type="domain" description="DUF6596" evidence="7">
    <location>
        <begin position="192"/>
        <end position="292"/>
    </location>
</feature>
<evidence type="ECO:0000256" key="1">
    <source>
        <dbReference type="ARBA" id="ARBA00010641"/>
    </source>
</evidence>
<dbReference type="PANTHER" id="PTHR47756">
    <property type="entry name" value="BLL6612 PROTEIN-RELATED"/>
    <property type="match status" value="1"/>
</dbReference>
<gene>
    <name evidence="8" type="ORF">GCM10025866_02310</name>
</gene>
<organism evidence="8 9">
    <name type="scientific">Naasia aerilata</name>
    <dbReference type="NCBI Taxonomy" id="1162966"/>
    <lineage>
        <taxon>Bacteria</taxon>
        <taxon>Bacillati</taxon>
        <taxon>Actinomycetota</taxon>
        <taxon>Actinomycetes</taxon>
        <taxon>Micrococcales</taxon>
        <taxon>Microbacteriaceae</taxon>
        <taxon>Naasia</taxon>
    </lineage>
</organism>
<dbReference type="InterPro" id="IPR013325">
    <property type="entry name" value="RNA_pol_sigma_r2"/>
</dbReference>
<dbReference type="SUPFAM" id="SSF88946">
    <property type="entry name" value="Sigma2 domain of RNA polymerase sigma factors"/>
    <property type="match status" value="1"/>
</dbReference>
<name>A0ABN6XHG5_9MICO</name>
<evidence type="ECO:0000313" key="8">
    <source>
        <dbReference type="EMBL" id="BDZ44322.1"/>
    </source>
</evidence>